<keyword evidence="1" id="KW-0472">Membrane</keyword>
<evidence type="ECO:0000256" key="1">
    <source>
        <dbReference type="SAM" id="Phobius"/>
    </source>
</evidence>
<dbReference type="RefSeq" id="WP_183586038.1">
    <property type="nucleotide sequence ID" value="NZ_JACHCA010000002.1"/>
</dbReference>
<feature type="transmembrane region" description="Helical" evidence="1">
    <location>
        <begin position="97"/>
        <end position="115"/>
    </location>
</feature>
<dbReference type="InterPro" id="IPR021257">
    <property type="entry name" value="DUF2809"/>
</dbReference>
<organism evidence="2 3">
    <name type="scientific">Mucilaginibacter lappiensis</name>
    <dbReference type="NCBI Taxonomy" id="354630"/>
    <lineage>
        <taxon>Bacteria</taxon>
        <taxon>Pseudomonadati</taxon>
        <taxon>Bacteroidota</taxon>
        <taxon>Sphingobacteriia</taxon>
        <taxon>Sphingobacteriales</taxon>
        <taxon>Sphingobacteriaceae</taxon>
        <taxon>Mucilaginibacter</taxon>
    </lineage>
</organism>
<reference evidence="2 3" key="1">
    <citation type="submission" date="2020-08" db="EMBL/GenBank/DDBJ databases">
        <title>Genomic Encyclopedia of Type Strains, Phase IV (KMG-V): Genome sequencing to study the core and pangenomes of soil and plant-associated prokaryotes.</title>
        <authorList>
            <person name="Whitman W."/>
        </authorList>
    </citation>
    <scope>NUCLEOTIDE SEQUENCE [LARGE SCALE GENOMIC DNA]</scope>
    <source>
        <strain evidence="2 3">MP601</strain>
    </source>
</reference>
<evidence type="ECO:0008006" key="4">
    <source>
        <dbReference type="Google" id="ProtNLM"/>
    </source>
</evidence>
<feature type="transmembrane region" description="Helical" evidence="1">
    <location>
        <begin position="58"/>
        <end position="77"/>
    </location>
</feature>
<protein>
    <recommendedName>
        <fullName evidence="4">DUF2809 domain-containing protein</fullName>
    </recommendedName>
</protein>
<comment type="caution">
    <text evidence="2">The sequence shown here is derived from an EMBL/GenBank/DDBJ whole genome shotgun (WGS) entry which is preliminary data.</text>
</comment>
<dbReference type="Proteomes" id="UP000548326">
    <property type="component" value="Unassembled WGS sequence"/>
</dbReference>
<evidence type="ECO:0000313" key="3">
    <source>
        <dbReference type="Proteomes" id="UP000548326"/>
    </source>
</evidence>
<keyword evidence="1" id="KW-0812">Transmembrane</keyword>
<accession>A0A841J827</accession>
<gene>
    <name evidence="2" type="ORF">HDF22_001015</name>
</gene>
<proteinExistence type="predicted"/>
<keyword evidence="1" id="KW-1133">Transmembrane helix</keyword>
<dbReference type="AlphaFoldDB" id="A0A841J827"/>
<evidence type="ECO:0000313" key="2">
    <source>
        <dbReference type="EMBL" id="MBB6126910.1"/>
    </source>
</evidence>
<feature type="transmembrane region" description="Helical" evidence="1">
    <location>
        <begin position="7"/>
        <end position="26"/>
    </location>
</feature>
<feature type="transmembrane region" description="Helical" evidence="1">
    <location>
        <begin position="32"/>
        <end position="51"/>
    </location>
</feature>
<dbReference type="EMBL" id="JACHCA010000002">
    <property type="protein sequence ID" value="MBB6126910.1"/>
    <property type="molecule type" value="Genomic_DNA"/>
</dbReference>
<dbReference type="Pfam" id="PF10990">
    <property type="entry name" value="DUF2809"/>
    <property type="match status" value="1"/>
</dbReference>
<name>A0A841J827_9SPHI</name>
<sequence>MIKSYRYFTPALLLFLLEAIIAWYVHDNIIRPYGGDFLAVLFLYCLIKSFFYIPPFKAALLALLVAYAIEISQYFHLTTLLGVQNSKTITLLLGSSFSWMDILCYTSAFVLIIIIEQFRSQPTAGRPGIRNPKK</sequence>